<dbReference type="InterPro" id="IPR036678">
    <property type="entry name" value="MutS_con_dom_sf"/>
</dbReference>
<dbReference type="InterPro" id="IPR007861">
    <property type="entry name" value="DNA_mismatch_repair_MutS_clamp"/>
</dbReference>
<dbReference type="InterPro" id="IPR036187">
    <property type="entry name" value="DNA_mismatch_repair_MutS_sf"/>
</dbReference>
<evidence type="ECO:0000259" key="1">
    <source>
        <dbReference type="SMART" id="SM00533"/>
    </source>
</evidence>
<dbReference type="Gene3D" id="1.10.1420.10">
    <property type="match status" value="2"/>
</dbReference>
<dbReference type="EMBL" id="JBEDUW010000005">
    <property type="protein sequence ID" value="KAK9930745.1"/>
    <property type="molecule type" value="Genomic_DNA"/>
</dbReference>
<dbReference type="InterPro" id="IPR007696">
    <property type="entry name" value="DNA_mismatch_repair_MutS_core"/>
</dbReference>
<dbReference type="Proteomes" id="UP001457282">
    <property type="component" value="Unassembled WGS sequence"/>
</dbReference>
<gene>
    <name evidence="2" type="ORF">M0R45_027772</name>
</gene>
<dbReference type="GO" id="GO:0006298">
    <property type="term" value="P:mismatch repair"/>
    <property type="evidence" value="ECO:0007669"/>
    <property type="project" value="InterPro"/>
</dbReference>
<proteinExistence type="predicted"/>
<dbReference type="SUPFAM" id="SSF48334">
    <property type="entry name" value="DNA repair protein MutS, domain III"/>
    <property type="match status" value="1"/>
</dbReference>
<protein>
    <recommendedName>
        <fullName evidence="1">DNA mismatch repair protein MutS core domain-containing protein</fullName>
    </recommendedName>
</protein>
<dbReference type="GO" id="GO:0140664">
    <property type="term" value="F:ATP-dependent DNA damage sensor activity"/>
    <property type="evidence" value="ECO:0007669"/>
    <property type="project" value="InterPro"/>
</dbReference>
<dbReference type="SMART" id="SM00533">
    <property type="entry name" value="MUTSd"/>
    <property type="match status" value="1"/>
</dbReference>
<dbReference type="PANTHER" id="PTHR11361:SF150">
    <property type="entry name" value="DNA MISMATCH REPAIR PROTEIN MSH6"/>
    <property type="match status" value="1"/>
</dbReference>
<dbReference type="PANTHER" id="PTHR11361">
    <property type="entry name" value="DNA MISMATCH REPAIR PROTEIN MUTS FAMILY MEMBER"/>
    <property type="match status" value="1"/>
</dbReference>
<name>A0AAW1X304_RUBAR</name>
<dbReference type="Pfam" id="PF05190">
    <property type="entry name" value="MutS_IV"/>
    <property type="match status" value="1"/>
</dbReference>
<evidence type="ECO:0000313" key="3">
    <source>
        <dbReference type="Proteomes" id="UP001457282"/>
    </source>
</evidence>
<dbReference type="FunFam" id="1.10.1420.10:FF:000005">
    <property type="entry name" value="DNA mismatch repair protein"/>
    <property type="match status" value="1"/>
</dbReference>
<sequence>MLLPAGLFLGQFGDDLECSALSCLLSELRPVELVKPAELLSPETEKVLLRHTRSPLVNDELHADDSHMEEDGLGCLPDVLSELICEIELLPSSGFGVIISKPYMVLDAAALENLEIFENSRNGDSSGTITWLARPLYHAESITERQDAVSSLRGINLPYALEFRKAMSRLPDMERLLARVFSSSKASGRNANKVVLYEDAAKKQLQEFISALRGCELMAQTSCSLGVILENVESQRLHYLLTPGKGLPNVNSVLKHFKDGFDWAEANNSGRIIPHEGVDTEYDSACGKVKEIESHLTKYLQEQRKLLGDKSITYVTVGKDAYLLEVPESLRGSIPRDFELRSSKKGYFRYWTPNIKKSLTELSQAESDRESSLKSILQRLIGHFCEHHIKWRQLASVTAELDVLISLAIAND</sequence>
<dbReference type="GO" id="GO:0005634">
    <property type="term" value="C:nucleus"/>
    <property type="evidence" value="ECO:0007669"/>
    <property type="project" value="TreeGrafter"/>
</dbReference>
<dbReference type="AlphaFoldDB" id="A0AAW1X304"/>
<dbReference type="Gene3D" id="3.30.420.110">
    <property type="entry name" value="MutS, connector domain"/>
    <property type="match status" value="1"/>
</dbReference>
<dbReference type="GO" id="GO:0030983">
    <property type="term" value="F:mismatched DNA binding"/>
    <property type="evidence" value="ECO:0007669"/>
    <property type="project" value="InterPro"/>
</dbReference>
<keyword evidence="3" id="KW-1185">Reference proteome</keyword>
<dbReference type="GO" id="GO:0005524">
    <property type="term" value="F:ATP binding"/>
    <property type="evidence" value="ECO:0007669"/>
    <property type="project" value="InterPro"/>
</dbReference>
<dbReference type="Gene3D" id="6.10.140.80">
    <property type="match status" value="1"/>
</dbReference>
<feature type="domain" description="DNA mismatch repair protein MutS core" evidence="1">
    <location>
        <begin position="111"/>
        <end position="412"/>
    </location>
</feature>
<accession>A0AAW1X304</accession>
<comment type="caution">
    <text evidence="2">The sequence shown here is derived from an EMBL/GenBank/DDBJ whole genome shotgun (WGS) entry which is preliminary data.</text>
</comment>
<reference evidence="2 3" key="1">
    <citation type="journal article" date="2023" name="G3 (Bethesda)">
        <title>A chromosome-length genome assembly and annotation of blackberry (Rubus argutus, cv. 'Hillquist').</title>
        <authorList>
            <person name="Bruna T."/>
            <person name="Aryal R."/>
            <person name="Dudchenko O."/>
            <person name="Sargent D.J."/>
            <person name="Mead D."/>
            <person name="Buti M."/>
            <person name="Cavallini A."/>
            <person name="Hytonen T."/>
            <person name="Andres J."/>
            <person name="Pham M."/>
            <person name="Weisz D."/>
            <person name="Mascagni F."/>
            <person name="Usai G."/>
            <person name="Natali L."/>
            <person name="Bassil N."/>
            <person name="Fernandez G.E."/>
            <person name="Lomsadze A."/>
            <person name="Armour M."/>
            <person name="Olukolu B."/>
            <person name="Poorten T."/>
            <person name="Britton C."/>
            <person name="Davik J."/>
            <person name="Ashrafi H."/>
            <person name="Aiden E.L."/>
            <person name="Borodovsky M."/>
            <person name="Worthington M."/>
        </authorList>
    </citation>
    <scope>NUCLEOTIDE SEQUENCE [LARGE SCALE GENOMIC DNA]</scope>
    <source>
        <strain evidence="2">PI 553951</strain>
    </source>
</reference>
<dbReference type="InterPro" id="IPR045076">
    <property type="entry name" value="MutS"/>
</dbReference>
<evidence type="ECO:0000313" key="2">
    <source>
        <dbReference type="EMBL" id="KAK9930745.1"/>
    </source>
</evidence>
<dbReference type="Pfam" id="PF05192">
    <property type="entry name" value="MutS_III"/>
    <property type="match status" value="1"/>
</dbReference>
<organism evidence="2 3">
    <name type="scientific">Rubus argutus</name>
    <name type="common">Southern blackberry</name>
    <dbReference type="NCBI Taxonomy" id="59490"/>
    <lineage>
        <taxon>Eukaryota</taxon>
        <taxon>Viridiplantae</taxon>
        <taxon>Streptophyta</taxon>
        <taxon>Embryophyta</taxon>
        <taxon>Tracheophyta</taxon>
        <taxon>Spermatophyta</taxon>
        <taxon>Magnoliopsida</taxon>
        <taxon>eudicotyledons</taxon>
        <taxon>Gunneridae</taxon>
        <taxon>Pentapetalae</taxon>
        <taxon>rosids</taxon>
        <taxon>fabids</taxon>
        <taxon>Rosales</taxon>
        <taxon>Rosaceae</taxon>
        <taxon>Rosoideae</taxon>
        <taxon>Rosoideae incertae sedis</taxon>
        <taxon>Rubus</taxon>
    </lineage>
</organism>